<protein>
    <submittedName>
        <fullName evidence="2">Uncharacterized protein</fullName>
    </submittedName>
</protein>
<dbReference type="EMBL" id="BGZK01003261">
    <property type="protein sequence ID" value="GBO99312.1"/>
    <property type="molecule type" value="Genomic_DNA"/>
</dbReference>
<comment type="caution">
    <text evidence="2">The sequence shown here is derived from an EMBL/GenBank/DDBJ whole genome shotgun (WGS) entry which is preliminary data.</text>
</comment>
<feature type="region of interest" description="Disordered" evidence="1">
    <location>
        <begin position="1"/>
        <end position="66"/>
    </location>
</feature>
<proteinExistence type="predicted"/>
<name>A0A4C1SAW1_EUMVA</name>
<dbReference type="AlphaFoldDB" id="A0A4C1SAW1"/>
<dbReference type="OrthoDB" id="7489123at2759"/>
<feature type="compositionally biased region" description="Basic residues" evidence="1">
    <location>
        <begin position="52"/>
        <end position="64"/>
    </location>
</feature>
<dbReference type="Proteomes" id="UP000299102">
    <property type="component" value="Unassembled WGS sequence"/>
</dbReference>
<feature type="compositionally biased region" description="Basic and acidic residues" evidence="1">
    <location>
        <begin position="1"/>
        <end position="14"/>
    </location>
</feature>
<sequence>MSNTPRAREGDRSLDVPAARNIGRRDATTVRHAGGSRGKRTESKWGGPRCSPSRRGRAARRERRARVQRDVHTALVRPKGIAWPRYSFISQTLNLPCITGAQSRLYVDFLNPLLMATKSLEMLGIPVEEWSNLLLHVVGNNADQPTSWTRKPSTPVRNNSPQAEYTVVTQAGSRCPPSVTTMGLVRGAGIIPARGGRGIPA</sequence>
<evidence type="ECO:0000256" key="1">
    <source>
        <dbReference type="SAM" id="MobiDB-lite"/>
    </source>
</evidence>
<keyword evidence="3" id="KW-1185">Reference proteome</keyword>
<organism evidence="2 3">
    <name type="scientific">Eumeta variegata</name>
    <name type="common">Bagworm moth</name>
    <name type="synonym">Eumeta japonica</name>
    <dbReference type="NCBI Taxonomy" id="151549"/>
    <lineage>
        <taxon>Eukaryota</taxon>
        <taxon>Metazoa</taxon>
        <taxon>Ecdysozoa</taxon>
        <taxon>Arthropoda</taxon>
        <taxon>Hexapoda</taxon>
        <taxon>Insecta</taxon>
        <taxon>Pterygota</taxon>
        <taxon>Neoptera</taxon>
        <taxon>Endopterygota</taxon>
        <taxon>Lepidoptera</taxon>
        <taxon>Glossata</taxon>
        <taxon>Ditrysia</taxon>
        <taxon>Tineoidea</taxon>
        <taxon>Psychidae</taxon>
        <taxon>Oiketicinae</taxon>
        <taxon>Eumeta</taxon>
    </lineage>
</organism>
<gene>
    <name evidence="2" type="ORF">EVAR_100860_1</name>
</gene>
<reference evidence="2 3" key="1">
    <citation type="journal article" date="2019" name="Commun. Biol.">
        <title>The bagworm genome reveals a unique fibroin gene that provides high tensile strength.</title>
        <authorList>
            <person name="Kono N."/>
            <person name="Nakamura H."/>
            <person name="Ohtoshi R."/>
            <person name="Tomita M."/>
            <person name="Numata K."/>
            <person name="Arakawa K."/>
        </authorList>
    </citation>
    <scope>NUCLEOTIDE SEQUENCE [LARGE SCALE GENOMIC DNA]</scope>
</reference>
<accession>A0A4C1SAW1</accession>
<evidence type="ECO:0000313" key="2">
    <source>
        <dbReference type="EMBL" id="GBO99312.1"/>
    </source>
</evidence>
<evidence type="ECO:0000313" key="3">
    <source>
        <dbReference type="Proteomes" id="UP000299102"/>
    </source>
</evidence>